<organism evidence="1 2">
    <name type="scientific">Salmonella paratyphi B (strain ATCC BAA-1250 / SPB7)</name>
    <dbReference type="NCBI Taxonomy" id="1016998"/>
    <lineage>
        <taxon>Bacteria</taxon>
        <taxon>Pseudomonadati</taxon>
        <taxon>Pseudomonadota</taxon>
        <taxon>Gammaproteobacteria</taxon>
        <taxon>Enterobacterales</taxon>
        <taxon>Enterobacteriaceae</taxon>
        <taxon>Salmonella</taxon>
    </lineage>
</organism>
<sequence>MSEKVSIHDAEINLKREGKNRAMPVCTGCSPYYRRH</sequence>
<reference evidence="1 2" key="1">
    <citation type="submission" date="2007-11" db="EMBL/GenBank/DDBJ databases">
        <authorList>
            <consortium name="The Salmonella enterica serovar Paratyphi B Genome Sequencing Project"/>
            <person name="McClelland M."/>
            <person name="Sanderson E.K."/>
            <person name="Porwollik S."/>
            <person name="Spieth J."/>
            <person name="Clifton W.S."/>
            <person name="Fulton R."/>
            <person name="Cordes M."/>
            <person name="Wollam A."/>
            <person name="Shah N."/>
            <person name="Pepin K."/>
            <person name="Bhonagiri V."/>
            <person name="Nash W."/>
            <person name="Johnson M."/>
            <person name="Thiruvilangam P."/>
            <person name="Wilson R."/>
        </authorList>
    </citation>
    <scope>NUCLEOTIDE SEQUENCE [LARGE SCALE GENOMIC DNA]</scope>
    <source>
        <strain evidence="2">ATCC BAA-1250 / SPB7</strain>
    </source>
</reference>
<evidence type="ECO:0000313" key="1">
    <source>
        <dbReference type="EMBL" id="ABX66948.1"/>
    </source>
</evidence>
<name>A0A6C6Z074_SALPB</name>
<dbReference type="AlphaFoldDB" id="A0A6C6Z074"/>
<proteinExistence type="predicted"/>
<gene>
    <name evidence="1" type="ordered locus">SPAB_01550</name>
</gene>
<dbReference type="KEGG" id="spq:SPAB_01550"/>
<evidence type="ECO:0000313" key="2">
    <source>
        <dbReference type="Proteomes" id="UP000008556"/>
    </source>
</evidence>
<accession>A0A6C6Z074</accession>
<protein>
    <submittedName>
        <fullName evidence="1">Uncharacterized protein</fullName>
    </submittedName>
</protein>
<dbReference type="Proteomes" id="UP000008556">
    <property type="component" value="Chromosome"/>
</dbReference>
<dbReference type="EMBL" id="CP000886">
    <property type="protein sequence ID" value="ABX66948.1"/>
    <property type="molecule type" value="Genomic_DNA"/>
</dbReference>